<dbReference type="AlphaFoldDB" id="A0A9P4MBK7"/>
<evidence type="ECO:0000313" key="5">
    <source>
        <dbReference type="Proteomes" id="UP000799772"/>
    </source>
</evidence>
<keyword evidence="1" id="KW-0560">Oxidoreductase</keyword>
<sequence>MTKFSYFPPSELGNGEVLAEGSLVLITGAPGLIGSHVVDQCLAAGLKVRGATRDRQRNAWLDEYFHNKYGSAMYETVEVKDMTVDGAYDEAVKDCAGVVHLATIGTFSTVADEVIPPAVEGALNVIRAAAKQPTIKRFVYTSSSAAALGPKVNEEITLTQESWNEEDAEFVHGPSPSGPFLPMRVYAASKVKTEQALWKFMEEEKPGFTLTSVLPEPSLGRILHQAQIDQANEGLRVLSANYPRIVYAGHLNAIKDFLPPRRFTPLSAAAAIHVAGLILPDTAGERIFACSETWNWNRMLGTLRTLYPTKVDQFGPDIEGLGHDLSKVPNDRAEDILKRVNKIIYGKAEGWASFEECVRDCLEGMPGVEVGDSNSEAADKDK</sequence>
<dbReference type="EMBL" id="ML978121">
    <property type="protein sequence ID" value="KAF2104756.1"/>
    <property type="molecule type" value="Genomic_DNA"/>
</dbReference>
<gene>
    <name evidence="4" type="ORF">NA57DRAFT_63118</name>
</gene>
<dbReference type="GO" id="GO:0016616">
    <property type="term" value="F:oxidoreductase activity, acting on the CH-OH group of donors, NAD or NADP as acceptor"/>
    <property type="evidence" value="ECO:0007669"/>
    <property type="project" value="TreeGrafter"/>
</dbReference>
<name>A0A9P4MBK7_9PEZI</name>
<comment type="similarity">
    <text evidence="2">Belongs to the NAD(P)-dependent epimerase/dehydratase family. Dihydroflavonol-4-reductase subfamily.</text>
</comment>
<evidence type="ECO:0000256" key="2">
    <source>
        <dbReference type="ARBA" id="ARBA00023445"/>
    </source>
</evidence>
<dbReference type="InterPro" id="IPR036291">
    <property type="entry name" value="NAD(P)-bd_dom_sf"/>
</dbReference>
<dbReference type="InterPro" id="IPR050425">
    <property type="entry name" value="NAD(P)_dehydrat-like"/>
</dbReference>
<reference evidence="4" key="1">
    <citation type="journal article" date="2020" name="Stud. Mycol.">
        <title>101 Dothideomycetes genomes: a test case for predicting lifestyles and emergence of pathogens.</title>
        <authorList>
            <person name="Haridas S."/>
            <person name="Albert R."/>
            <person name="Binder M."/>
            <person name="Bloem J."/>
            <person name="Labutti K."/>
            <person name="Salamov A."/>
            <person name="Andreopoulos B."/>
            <person name="Baker S."/>
            <person name="Barry K."/>
            <person name="Bills G."/>
            <person name="Bluhm B."/>
            <person name="Cannon C."/>
            <person name="Castanera R."/>
            <person name="Culley D."/>
            <person name="Daum C."/>
            <person name="Ezra D."/>
            <person name="Gonzalez J."/>
            <person name="Henrissat B."/>
            <person name="Kuo A."/>
            <person name="Liang C."/>
            <person name="Lipzen A."/>
            <person name="Lutzoni F."/>
            <person name="Magnuson J."/>
            <person name="Mondo S."/>
            <person name="Nolan M."/>
            <person name="Ohm R."/>
            <person name="Pangilinan J."/>
            <person name="Park H.-J."/>
            <person name="Ramirez L."/>
            <person name="Alfaro M."/>
            <person name="Sun H."/>
            <person name="Tritt A."/>
            <person name="Yoshinaga Y."/>
            <person name="Zwiers L.-H."/>
            <person name="Turgeon B."/>
            <person name="Goodwin S."/>
            <person name="Spatafora J."/>
            <person name="Crous P."/>
            <person name="Grigoriev I."/>
        </authorList>
    </citation>
    <scope>NUCLEOTIDE SEQUENCE</scope>
    <source>
        <strain evidence="4">CBS 133067</strain>
    </source>
</reference>
<proteinExistence type="inferred from homology"/>
<feature type="domain" description="NAD-dependent epimerase/dehydratase" evidence="3">
    <location>
        <begin position="24"/>
        <end position="220"/>
    </location>
</feature>
<evidence type="ECO:0000259" key="3">
    <source>
        <dbReference type="Pfam" id="PF01370"/>
    </source>
</evidence>
<evidence type="ECO:0000256" key="1">
    <source>
        <dbReference type="ARBA" id="ARBA00023002"/>
    </source>
</evidence>
<dbReference type="OrthoDB" id="2735536at2759"/>
<comment type="caution">
    <text evidence="4">The sequence shown here is derived from an EMBL/GenBank/DDBJ whole genome shotgun (WGS) entry which is preliminary data.</text>
</comment>
<dbReference type="SUPFAM" id="SSF51735">
    <property type="entry name" value="NAD(P)-binding Rossmann-fold domains"/>
    <property type="match status" value="1"/>
</dbReference>
<dbReference type="Gene3D" id="3.40.50.720">
    <property type="entry name" value="NAD(P)-binding Rossmann-like Domain"/>
    <property type="match status" value="1"/>
</dbReference>
<dbReference type="InterPro" id="IPR001509">
    <property type="entry name" value="Epimerase_deHydtase"/>
</dbReference>
<evidence type="ECO:0000313" key="4">
    <source>
        <dbReference type="EMBL" id="KAF2104756.1"/>
    </source>
</evidence>
<accession>A0A9P4MBK7</accession>
<dbReference type="Proteomes" id="UP000799772">
    <property type="component" value="Unassembled WGS sequence"/>
</dbReference>
<dbReference type="Pfam" id="PF01370">
    <property type="entry name" value="Epimerase"/>
    <property type="match status" value="1"/>
</dbReference>
<protein>
    <submittedName>
        <fullName evidence="4">NAD(P)-binding protein</fullName>
    </submittedName>
</protein>
<dbReference type="PANTHER" id="PTHR10366">
    <property type="entry name" value="NAD DEPENDENT EPIMERASE/DEHYDRATASE"/>
    <property type="match status" value="1"/>
</dbReference>
<dbReference type="PANTHER" id="PTHR10366:SF562">
    <property type="entry name" value="ALDEHYDE REDUCTASE II (AFU_ORTHOLOGUE AFUA_1G11360)"/>
    <property type="match status" value="1"/>
</dbReference>
<organism evidence="4 5">
    <name type="scientific">Rhizodiscina lignyota</name>
    <dbReference type="NCBI Taxonomy" id="1504668"/>
    <lineage>
        <taxon>Eukaryota</taxon>
        <taxon>Fungi</taxon>
        <taxon>Dikarya</taxon>
        <taxon>Ascomycota</taxon>
        <taxon>Pezizomycotina</taxon>
        <taxon>Dothideomycetes</taxon>
        <taxon>Pleosporomycetidae</taxon>
        <taxon>Aulographales</taxon>
        <taxon>Rhizodiscinaceae</taxon>
        <taxon>Rhizodiscina</taxon>
    </lineage>
</organism>
<keyword evidence="5" id="KW-1185">Reference proteome</keyword>